<comment type="subcellular location">
    <subcellularLocation>
        <location evidence="1">Membrane</location>
        <topology evidence="1">Multi-pass membrane protein</topology>
    </subcellularLocation>
</comment>
<keyword evidence="3 5" id="KW-1133">Transmembrane helix</keyword>
<feature type="domain" description="Amino acid transporter transmembrane" evidence="6">
    <location>
        <begin position="124"/>
        <end position="375"/>
    </location>
</feature>
<keyword evidence="2 5" id="KW-0812">Transmembrane</keyword>
<evidence type="ECO:0000256" key="3">
    <source>
        <dbReference type="ARBA" id="ARBA00022989"/>
    </source>
</evidence>
<feature type="transmembrane region" description="Helical" evidence="5">
    <location>
        <begin position="170"/>
        <end position="196"/>
    </location>
</feature>
<dbReference type="PANTHER" id="PTHR22950">
    <property type="entry name" value="AMINO ACID TRANSPORTER"/>
    <property type="match status" value="1"/>
</dbReference>
<feature type="transmembrane region" description="Helical" evidence="5">
    <location>
        <begin position="102"/>
        <end position="133"/>
    </location>
</feature>
<comment type="caution">
    <text evidence="7">The sequence shown here is derived from an EMBL/GenBank/DDBJ whole genome shotgun (WGS) entry which is preliminary data.</text>
</comment>
<keyword evidence="4 5" id="KW-0472">Membrane</keyword>
<organism evidence="7 8">
    <name type="scientific">Reticulomyxa filosa</name>
    <dbReference type="NCBI Taxonomy" id="46433"/>
    <lineage>
        <taxon>Eukaryota</taxon>
        <taxon>Sar</taxon>
        <taxon>Rhizaria</taxon>
        <taxon>Retaria</taxon>
        <taxon>Foraminifera</taxon>
        <taxon>Monothalamids</taxon>
        <taxon>Reticulomyxidae</taxon>
        <taxon>Reticulomyxa</taxon>
    </lineage>
</organism>
<dbReference type="OMA" id="GNCAHIQ"/>
<keyword evidence="8" id="KW-1185">Reference proteome</keyword>
<feature type="transmembrane region" description="Helical" evidence="5">
    <location>
        <begin position="327"/>
        <end position="348"/>
    </location>
</feature>
<dbReference type="AlphaFoldDB" id="X6MBC7"/>
<evidence type="ECO:0000313" key="7">
    <source>
        <dbReference type="EMBL" id="ETO11169.1"/>
    </source>
</evidence>
<evidence type="ECO:0000256" key="1">
    <source>
        <dbReference type="ARBA" id="ARBA00004141"/>
    </source>
</evidence>
<gene>
    <name evidence="7" type="ORF">RFI_26207</name>
</gene>
<dbReference type="GO" id="GO:0015179">
    <property type="term" value="F:L-amino acid transmembrane transporter activity"/>
    <property type="evidence" value="ECO:0007669"/>
    <property type="project" value="TreeGrafter"/>
</dbReference>
<feature type="transmembrane region" description="Helical" evidence="5">
    <location>
        <begin position="239"/>
        <end position="259"/>
    </location>
</feature>
<sequence>MQRDNPKQLADPAFLSLQAVQTNLLDNSEDRKAVRTYSDPRFHSSKQSLVPHVERVNRQYVVGFIPPIPEAGVALTNVIPGSPTSENEQVQTVMQSSKGSQLVATFMLCSVSLGVGVFVLPSVLLLVAIFAAMNAFAMTAAVSCAEEPSTCKATGYEHLASLSMGRIGEFFLAVFMMIALLMGNCAHIQTVGQLLHDLIEWFYTGESGEYEFNWDKTAILYAVMLSLTTPWLFQRNLHGLSSVVTVVMITAISLVITCLNKFAEGKYPANVPGQGLTIGFSKVATAHFWHTDLWKAAPTVAFAFTGILELFPVYLEIHQRNHIKIRTAIIISNGICFSIYALVASVVACTFGQNLNPNSLYNIPPSNYWITFVAFFW</sequence>
<dbReference type="Pfam" id="PF01490">
    <property type="entry name" value="Aa_trans"/>
    <property type="match status" value="1"/>
</dbReference>
<dbReference type="EMBL" id="ASPP01022685">
    <property type="protein sequence ID" value="ETO11169.1"/>
    <property type="molecule type" value="Genomic_DNA"/>
</dbReference>
<dbReference type="GO" id="GO:0016020">
    <property type="term" value="C:membrane"/>
    <property type="evidence" value="ECO:0007669"/>
    <property type="project" value="UniProtKB-SubCell"/>
</dbReference>
<reference evidence="7 8" key="1">
    <citation type="journal article" date="2013" name="Curr. Biol.">
        <title>The Genome of the Foraminiferan Reticulomyxa filosa.</title>
        <authorList>
            <person name="Glockner G."/>
            <person name="Hulsmann N."/>
            <person name="Schleicher M."/>
            <person name="Noegel A.A."/>
            <person name="Eichinger L."/>
            <person name="Gallinger C."/>
            <person name="Pawlowski J."/>
            <person name="Sierra R."/>
            <person name="Euteneuer U."/>
            <person name="Pillet L."/>
            <person name="Moustafa A."/>
            <person name="Platzer M."/>
            <person name="Groth M."/>
            <person name="Szafranski K."/>
            <person name="Schliwa M."/>
        </authorList>
    </citation>
    <scope>NUCLEOTIDE SEQUENCE [LARGE SCALE GENOMIC DNA]</scope>
</reference>
<name>X6MBC7_RETFI</name>
<protein>
    <recommendedName>
        <fullName evidence="6">Amino acid transporter transmembrane domain-containing protein</fullName>
    </recommendedName>
</protein>
<feature type="transmembrane region" description="Helical" evidence="5">
    <location>
        <begin position="296"/>
        <end position="315"/>
    </location>
</feature>
<evidence type="ECO:0000256" key="2">
    <source>
        <dbReference type="ARBA" id="ARBA00022692"/>
    </source>
</evidence>
<dbReference type="InterPro" id="IPR013057">
    <property type="entry name" value="AA_transpt_TM"/>
</dbReference>
<evidence type="ECO:0000313" key="8">
    <source>
        <dbReference type="Proteomes" id="UP000023152"/>
    </source>
</evidence>
<dbReference type="Proteomes" id="UP000023152">
    <property type="component" value="Unassembled WGS sequence"/>
</dbReference>
<accession>X6MBC7</accession>
<evidence type="ECO:0000256" key="4">
    <source>
        <dbReference type="ARBA" id="ARBA00023136"/>
    </source>
</evidence>
<proteinExistence type="predicted"/>
<dbReference type="OrthoDB" id="431482at2759"/>
<evidence type="ECO:0000256" key="5">
    <source>
        <dbReference type="SAM" id="Phobius"/>
    </source>
</evidence>
<evidence type="ECO:0000259" key="6">
    <source>
        <dbReference type="Pfam" id="PF01490"/>
    </source>
</evidence>